<evidence type="ECO:0000256" key="6">
    <source>
        <dbReference type="RuleBase" id="RU364143"/>
    </source>
</evidence>
<gene>
    <name evidence="6 8" type="primary">MED6</name>
    <name evidence="8" type="ORF">GZH46_01907</name>
</gene>
<sequence>MTEIKPENPLHVSWHDSAWIPMLNPMNIMDYFTQQTNPFYDRTCNNEIARMQRLDPEQMMDMIGLEYRLHLSQEPILYVIRKQHRHSPTHVQPLADYYILAGVVYQAPDLNSVISSRVNNCSHNLLKAFDECQAMGKFHPSAGHSWTFKEDQEKLQHIDDAASREAERKQRLMEPPTRFQRKVDPLLKMLDFVIQQSDRKAQPQQPKPATTPASQNQSVKTKLQTDKQASLMANQTVSR</sequence>
<feature type="non-terminal residue" evidence="8">
    <location>
        <position position="1"/>
    </location>
</feature>
<comment type="function">
    <text evidence="6">Component of the Mediator complex, a coactivator involved in the regulated transcription of nearly all RNA polymerase II-dependent genes. Mediator functions as a bridge to convey information from gene-specific regulatory proteins to the basal RNA polymerase II transcription machinery. Mediator is recruited to promoters by direct interactions with regulatory proteins and serves as a scaffold for the assembly of a functional preinitiation complex with RNA polymerase II and the general transcription factors.</text>
</comment>
<comment type="subunit">
    <text evidence="6">Component of the Mediator complex.</text>
</comment>
<evidence type="ECO:0000256" key="7">
    <source>
        <dbReference type="SAM" id="MobiDB-lite"/>
    </source>
</evidence>
<evidence type="ECO:0000256" key="5">
    <source>
        <dbReference type="ARBA" id="ARBA00023242"/>
    </source>
</evidence>
<evidence type="ECO:0000256" key="2">
    <source>
        <dbReference type="ARBA" id="ARBA00007526"/>
    </source>
</evidence>
<dbReference type="PANTHER" id="PTHR13104">
    <property type="entry name" value="MED-6-RELATED"/>
    <property type="match status" value="1"/>
</dbReference>
<evidence type="ECO:0000256" key="1">
    <source>
        <dbReference type="ARBA" id="ARBA00004123"/>
    </source>
</evidence>
<keyword evidence="4 6" id="KW-0804">Transcription</keyword>
<keyword evidence="5 6" id="KW-0539">Nucleus</keyword>
<dbReference type="EMBL" id="JAIFTH010000416">
    <property type="protein sequence ID" value="KAG9509568.1"/>
    <property type="molecule type" value="Genomic_DNA"/>
</dbReference>
<evidence type="ECO:0000313" key="9">
    <source>
        <dbReference type="Proteomes" id="UP000825002"/>
    </source>
</evidence>
<feature type="compositionally biased region" description="Low complexity" evidence="7">
    <location>
        <begin position="202"/>
        <end position="213"/>
    </location>
</feature>
<dbReference type="Gene3D" id="3.10.450.580">
    <property type="entry name" value="Mediator complex, subunit Med6"/>
    <property type="match status" value="1"/>
</dbReference>
<feature type="compositionally biased region" description="Polar residues" evidence="7">
    <location>
        <begin position="214"/>
        <end position="239"/>
    </location>
</feature>
<evidence type="ECO:0000313" key="8">
    <source>
        <dbReference type="EMBL" id="KAG9509568.1"/>
    </source>
</evidence>
<keyword evidence="3 6" id="KW-0805">Transcription regulation</keyword>
<dbReference type="InterPro" id="IPR038566">
    <property type="entry name" value="Mediator_Med6_sf"/>
</dbReference>
<dbReference type="Pfam" id="PF04934">
    <property type="entry name" value="Med6"/>
    <property type="match status" value="1"/>
</dbReference>
<protein>
    <recommendedName>
        <fullName evidence="6">Mediator of RNA polymerase II transcription subunit 6</fullName>
    </recommendedName>
    <alternativeName>
        <fullName evidence="6">Mediator complex subunit 6</fullName>
    </alternativeName>
</protein>
<keyword evidence="9" id="KW-1185">Reference proteome</keyword>
<comment type="subcellular location">
    <subcellularLocation>
        <location evidence="1 6">Nucleus</location>
    </subcellularLocation>
</comment>
<evidence type="ECO:0000256" key="3">
    <source>
        <dbReference type="ARBA" id="ARBA00023015"/>
    </source>
</evidence>
<comment type="caution">
    <text evidence="8">The sequence shown here is derived from an EMBL/GenBank/DDBJ whole genome shotgun (WGS) entry which is preliminary data.</text>
</comment>
<proteinExistence type="inferred from homology"/>
<keyword evidence="6" id="KW-0010">Activator</keyword>
<accession>A0ABQ7S820</accession>
<organism evidence="8 9">
    <name type="scientific">Fragariocoptes setiger</name>
    <dbReference type="NCBI Taxonomy" id="1670756"/>
    <lineage>
        <taxon>Eukaryota</taxon>
        <taxon>Metazoa</taxon>
        <taxon>Ecdysozoa</taxon>
        <taxon>Arthropoda</taxon>
        <taxon>Chelicerata</taxon>
        <taxon>Arachnida</taxon>
        <taxon>Acari</taxon>
        <taxon>Acariformes</taxon>
        <taxon>Trombidiformes</taxon>
        <taxon>Prostigmata</taxon>
        <taxon>Eupodina</taxon>
        <taxon>Eriophyoidea</taxon>
        <taxon>Phytoptidae</taxon>
        <taxon>Fragariocoptes</taxon>
    </lineage>
</organism>
<name>A0ABQ7S820_9ACAR</name>
<comment type="similarity">
    <text evidence="2 6">Belongs to the Mediator complex subunit 6 family.</text>
</comment>
<evidence type="ECO:0000256" key="4">
    <source>
        <dbReference type="ARBA" id="ARBA00023163"/>
    </source>
</evidence>
<feature type="region of interest" description="Disordered" evidence="7">
    <location>
        <begin position="196"/>
        <end position="239"/>
    </location>
</feature>
<dbReference type="InterPro" id="IPR007018">
    <property type="entry name" value="Mediator_Med6"/>
</dbReference>
<dbReference type="Proteomes" id="UP000825002">
    <property type="component" value="Unassembled WGS sequence"/>
</dbReference>
<reference evidence="8 9" key="1">
    <citation type="submission" date="2020-10" db="EMBL/GenBank/DDBJ databases">
        <authorList>
            <person name="Klimov P.B."/>
            <person name="Dyachkov S.M."/>
            <person name="Chetverikov P.E."/>
        </authorList>
    </citation>
    <scope>NUCLEOTIDE SEQUENCE [LARGE SCALE GENOMIC DNA]</scope>
    <source>
        <strain evidence="8">BMOC 18-1129-001#AD2665</strain>
        <tissue evidence="8">Entire mites</tissue>
    </source>
</reference>